<dbReference type="AlphaFoldDB" id="A0A915IGF3"/>
<name>A0A915IGF3_ROMCU</name>
<dbReference type="WBParaSite" id="nRc.2.0.1.t13276-RA">
    <property type="protein sequence ID" value="nRc.2.0.1.t13276-RA"/>
    <property type="gene ID" value="nRc.2.0.1.g13276"/>
</dbReference>
<organism evidence="1 2">
    <name type="scientific">Romanomermis culicivorax</name>
    <name type="common">Nematode worm</name>
    <dbReference type="NCBI Taxonomy" id="13658"/>
    <lineage>
        <taxon>Eukaryota</taxon>
        <taxon>Metazoa</taxon>
        <taxon>Ecdysozoa</taxon>
        <taxon>Nematoda</taxon>
        <taxon>Enoplea</taxon>
        <taxon>Dorylaimia</taxon>
        <taxon>Mermithida</taxon>
        <taxon>Mermithoidea</taxon>
        <taxon>Mermithidae</taxon>
        <taxon>Romanomermis</taxon>
    </lineage>
</organism>
<proteinExistence type="predicted"/>
<keyword evidence="1" id="KW-1185">Reference proteome</keyword>
<dbReference type="Proteomes" id="UP000887565">
    <property type="component" value="Unplaced"/>
</dbReference>
<protein>
    <submittedName>
        <fullName evidence="2">Uncharacterized protein</fullName>
    </submittedName>
</protein>
<accession>A0A915IGF3</accession>
<evidence type="ECO:0000313" key="2">
    <source>
        <dbReference type="WBParaSite" id="nRc.2.0.1.t13276-RA"/>
    </source>
</evidence>
<evidence type="ECO:0000313" key="1">
    <source>
        <dbReference type="Proteomes" id="UP000887565"/>
    </source>
</evidence>
<sequence>GKASDQRRLLQIGCVFAAFEFGHRVAALHKALDVPVATRKLSIQFRGRKTMFWQPEQLSTKLHPQL</sequence>
<reference evidence="2" key="1">
    <citation type="submission" date="2022-11" db="UniProtKB">
        <authorList>
            <consortium name="WormBaseParasite"/>
        </authorList>
    </citation>
    <scope>IDENTIFICATION</scope>
</reference>